<dbReference type="EMBL" id="JASPKZ010008876">
    <property type="protein sequence ID" value="KAJ9578486.1"/>
    <property type="molecule type" value="Genomic_DNA"/>
</dbReference>
<proteinExistence type="predicted"/>
<sequence>RKYGNSFYASSQYVIGLLLVLRCYKFKLILVIVTISKKHLLHNTICAVKTILSLFGTRRVWAGS</sequence>
<feature type="non-terminal residue" evidence="2">
    <location>
        <position position="64"/>
    </location>
</feature>
<dbReference type="Proteomes" id="UP001233999">
    <property type="component" value="Unassembled WGS sequence"/>
</dbReference>
<accession>A0AAD8E6E1</accession>
<evidence type="ECO:0000256" key="1">
    <source>
        <dbReference type="SAM" id="Phobius"/>
    </source>
</evidence>
<name>A0AAD8E6E1_DIPPU</name>
<dbReference type="AlphaFoldDB" id="A0AAD8E6E1"/>
<feature type="non-terminal residue" evidence="2">
    <location>
        <position position="1"/>
    </location>
</feature>
<evidence type="ECO:0000313" key="2">
    <source>
        <dbReference type="EMBL" id="KAJ9578486.1"/>
    </source>
</evidence>
<gene>
    <name evidence="2" type="ORF">L9F63_005306</name>
</gene>
<comment type="caution">
    <text evidence="2">The sequence shown here is derived from an EMBL/GenBank/DDBJ whole genome shotgun (WGS) entry which is preliminary data.</text>
</comment>
<keyword evidence="1" id="KW-1133">Transmembrane helix</keyword>
<protein>
    <submittedName>
        <fullName evidence="2">Uncharacterized protein</fullName>
    </submittedName>
</protein>
<keyword evidence="1" id="KW-0472">Membrane</keyword>
<feature type="transmembrane region" description="Helical" evidence="1">
    <location>
        <begin position="12"/>
        <end position="35"/>
    </location>
</feature>
<keyword evidence="3" id="KW-1185">Reference proteome</keyword>
<organism evidence="2 3">
    <name type="scientific">Diploptera punctata</name>
    <name type="common">Pacific beetle cockroach</name>
    <dbReference type="NCBI Taxonomy" id="6984"/>
    <lineage>
        <taxon>Eukaryota</taxon>
        <taxon>Metazoa</taxon>
        <taxon>Ecdysozoa</taxon>
        <taxon>Arthropoda</taxon>
        <taxon>Hexapoda</taxon>
        <taxon>Insecta</taxon>
        <taxon>Pterygota</taxon>
        <taxon>Neoptera</taxon>
        <taxon>Polyneoptera</taxon>
        <taxon>Dictyoptera</taxon>
        <taxon>Blattodea</taxon>
        <taxon>Blaberoidea</taxon>
        <taxon>Blaberidae</taxon>
        <taxon>Diplopterinae</taxon>
        <taxon>Diploptera</taxon>
    </lineage>
</organism>
<evidence type="ECO:0000313" key="3">
    <source>
        <dbReference type="Proteomes" id="UP001233999"/>
    </source>
</evidence>
<reference evidence="2" key="2">
    <citation type="submission" date="2023-05" db="EMBL/GenBank/DDBJ databases">
        <authorList>
            <person name="Fouks B."/>
        </authorList>
    </citation>
    <scope>NUCLEOTIDE SEQUENCE</scope>
    <source>
        <strain evidence="2">Stay&amp;Tobe</strain>
        <tissue evidence="2">Testes</tissue>
    </source>
</reference>
<reference evidence="2" key="1">
    <citation type="journal article" date="2023" name="IScience">
        <title>Live-bearing cockroach genome reveals convergent evolutionary mechanisms linked to viviparity in insects and beyond.</title>
        <authorList>
            <person name="Fouks B."/>
            <person name="Harrison M.C."/>
            <person name="Mikhailova A.A."/>
            <person name="Marchal E."/>
            <person name="English S."/>
            <person name="Carruthers M."/>
            <person name="Jennings E.C."/>
            <person name="Chiamaka E.L."/>
            <person name="Frigard R.A."/>
            <person name="Pippel M."/>
            <person name="Attardo G.M."/>
            <person name="Benoit J.B."/>
            <person name="Bornberg-Bauer E."/>
            <person name="Tobe S.S."/>
        </authorList>
    </citation>
    <scope>NUCLEOTIDE SEQUENCE</scope>
    <source>
        <strain evidence="2">Stay&amp;Tobe</strain>
    </source>
</reference>
<keyword evidence="1" id="KW-0812">Transmembrane</keyword>